<comment type="caution">
    <text evidence="1">The sequence shown here is derived from an EMBL/GenBank/DDBJ whole genome shotgun (WGS) entry which is preliminary data.</text>
</comment>
<evidence type="ECO:0008006" key="3">
    <source>
        <dbReference type="Google" id="ProtNLM"/>
    </source>
</evidence>
<evidence type="ECO:0000313" key="2">
    <source>
        <dbReference type="Proteomes" id="UP000215455"/>
    </source>
</evidence>
<sequence>MQFRHIQLLFFVVVQNVQNTSCRSEHAPGGVPTKNLRAPRGVRLAALSLTSIASMLAPTGGRLVSIIDP</sequence>
<protein>
    <recommendedName>
        <fullName evidence="3">Secreted protein</fullName>
    </recommendedName>
</protein>
<gene>
    <name evidence="1" type="ORF">PSUM_08590</name>
</gene>
<name>A0ABX4E2G4_9PSED</name>
<accession>A0ABX4E2G4</accession>
<reference evidence="1 2" key="1">
    <citation type="submission" date="2017-06" db="EMBL/GenBank/DDBJ databases">
        <authorList>
            <person name="Furmanczyk E.M."/>
        </authorList>
    </citation>
    <scope>NUCLEOTIDE SEQUENCE [LARGE SCALE GENOMIC DNA]</scope>
    <source>
        <strain evidence="1 2">DSM 16611</strain>
    </source>
</reference>
<keyword evidence="2" id="KW-1185">Reference proteome</keyword>
<dbReference type="Proteomes" id="UP000215455">
    <property type="component" value="Unassembled WGS sequence"/>
</dbReference>
<organism evidence="1 2">
    <name type="scientific">Pseudomonas umsongensis</name>
    <dbReference type="NCBI Taxonomy" id="198618"/>
    <lineage>
        <taxon>Bacteria</taxon>
        <taxon>Pseudomonadati</taxon>
        <taxon>Pseudomonadota</taxon>
        <taxon>Gammaproteobacteria</taxon>
        <taxon>Pseudomonadales</taxon>
        <taxon>Pseudomonadaceae</taxon>
        <taxon>Pseudomonas</taxon>
    </lineage>
</organism>
<dbReference type="EMBL" id="NIWU01000001">
    <property type="protein sequence ID" value="OXR35900.1"/>
    <property type="molecule type" value="Genomic_DNA"/>
</dbReference>
<evidence type="ECO:0000313" key="1">
    <source>
        <dbReference type="EMBL" id="OXR35900.1"/>
    </source>
</evidence>
<proteinExistence type="predicted"/>